<dbReference type="AlphaFoldDB" id="A0A3A2ZQA9"/>
<dbReference type="Proteomes" id="UP000266188">
    <property type="component" value="Unassembled WGS sequence"/>
</dbReference>
<organism evidence="2 3">
    <name type="scientific">Aspergillus sclerotialis</name>
    <dbReference type="NCBI Taxonomy" id="2070753"/>
    <lineage>
        <taxon>Eukaryota</taxon>
        <taxon>Fungi</taxon>
        <taxon>Dikarya</taxon>
        <taxon>Ascomycota</taxon>
        <taxon>Pezizomycotina</taxon>
        <taxon>Eurotiomycetes</taxon>
        <taxon>Eurotiomycetidae</taxon>
        <taxon>Eurotiales</taxon>
        <taxon>Aspergillaceae</taxon>
        <taxon>Aspergillus</taxon>
        <taxon>Aspergillus subgen. Polypaecilum</taxon>
    </lineage>
</organism>
<comment type="caution">
    <text evidence="2">The sequence shown here is derived from an EMBL/GenBank/DDBJ whole genome shotgun (WGS) entry which is preliminary data.</text>
</comment>
<reference evidence="3" key="1">
    <citation type="submission" date="2017-02" db="EMBL/GenBank/DDBJ databases">
        <authorList>
            <person name="Tafer H."/>
            <person name="Lopandic K."/>
        </authorList>
    </citation>
    <scope>NUCLEOTIDE SEQUENCE [LARGE SCALE GENOMIC DNA]</scope>
    <source>
        <strain evidence="3">CBS 366.77</strain>
    </source>
</reference>
<name>A0A3A2ZQA9_9EURO</name>
<gene>
    <name evidence="2" type="ORF">PHISCL_02732</name>
</gene>
<dbReference type="STRING" id="2070753.A0A3A2ZQA9"/>
<evidence type="ECO:0000313" key="3">
    <source>
        <dbReference type="Proteomes" id="UP000266188"/>
    </source>
</evidence>
<accession>A0A3A2ZQA9</accession>
<evidence type="ECO:0000256" key="1">
    <source>
        <dbReference type="SAM" id="MobiDB-lite"/>
    </source>
</evidence>
<proteinExistence type="predicted"/>
<dbReference type="EMBL" id="MVGC01000064">
    <property type="protein sequence ID" value="RJE24900.1"/>
    <property type="molecule type" value="Genomic_DNA"/>
</dbReference>
<keyword evidence="3" id="KW-1185">Reference proteome</keyword>
<sequence>MDDLEATAPEFPNAPGGLLSKERNDKSPTAVNMEGIDCHSESANCIFGPFETNDDRNPLPSSDHTGVEMRQKLKRPQHIFDALSLELKFEIISYLSFSEVLNLRLTSTVVLAV</sequence>
<dbReference type="OrthoDB" id="5273847at2759"/>
<protein>
    <submittedName>
        <fullName evidence="2">Uncharacterized protein</fullName>
    </submittedName>
</protein>
<feature type="region of interest" description="Disordered" evidence="1">
    <location>
        <begin position="1"/>
        <end position="32"/>
    </location>
</feature>
<evidence type="ECO:0000313" key="2">
    <source>
        <dbReference type="EMBL" id="RJE24900.1"/>
    </source>
</evidence>